<keyword evidence="12" id="KW-1185">Reference proteome</keyword>
<gene>
    <name evidence="13" type="primary">LOC110070059</name>
</gene>
<evidence type="ECO:0000256" key="9">
    <source>
        <dbReference type="ARBA" id="ARBA00023224"/>
    </source>
</evidence>
<dbReference type="Proteomes" id="UP001652642">
    <property type="component" value="Chromosome 6"/>
</dbReference>
<feature type="domain" description="G-protein coupled receptors family 3 profile" evidence="11">
    <location>
        <begin position="116"/>
        <end position="380"/>
    </location>
</feature>
<feature type="transmembrane region" description="Helical" evidence="10">
    <location>
        <begin position="156"/>
        <end position="175"/>
    </location>
</feature>
<dbReference type="Pfam" id="PF00003">
    <property type="entry name" value="7tm_3"/>
    <property type="match status" value="1"/>
</dbReference>
<dbReference type="GeneID" id="110070059"/>
<keyword evidence="6" id="KW-0675">Receptor</keyword>
<dbReference type="InterPro" id="IPR000337">
    <property type="entry name" value="GPCR_3"/>
</dbReference>
<evidence type="ECO:0000256" key="8">
    <source>
        <dbReference type="ARBA" id="ARBA00023180"/>
    </source>
</evidence>
<dbReference type="PROSITE" id="PS00981">
    <property type="entry name" value="G_PROTEIN_RECEP_F3_3"/>
    <property type="match status" value="1"/>
</dbReference>
<evidence type="ECO:0000313" key="13">
    <source>
        <dbReference type="RefSeq" id="XP_020633323.2"/>
    </source>
</evidence>
<feature type="transmembrane region" description="Helical" evidence="10">
    <location>
        <begin position="116"/>
        <end position="135"/>
    </location>
</feature>
<evidence type="ECO:0000313" key="12">
    <source>
        <dbReference type="Proteomes" id="UP001652642"/>
    </source>
</evidence>
<keyword evidence="9" id="KW-0807">Transducer</keyword>
<feature type="transmembrane region" description="Helical" evidence="10">
    <location>
        <begin position="342"/>
        <end position="365"/>
    </location>
</feature>
<feature type="transmembrane region" description="Helical" evidence="10">
    <location>
        <begin position="310"/>
        <end position="330"/>
    </location>
</feature>
<dbReference type="PANTHER" id="PTHR24061">
    <property type="entry name" value="CALCIUM-SENSING RECEPTOR-RELATED"/>
    <property type="match status" value="1"/>
</dbReference>
<dbReference type="RefSeq" id="XP_020633323.2">
    <property type="nucleotide sequence ID" value="XM_020777664.2"/>
</dbReference>
<dbReference type="AlphaFoldDB" id="A0A6J0SET8"/>
<accession>A0A6J0SET8</accession>
<evidence type="ECO:0000256" key="4">
    <source>
        <dbReference type="ARBA" id="ARBA00022729"/>
    </source>
</evidence>
<dbReference type="InterPro" id="IPR017979">
    <property type="entry name" value="GPCR_3_CS"/>
</dbReference>
<dbReference type="InParanoid" id="A0A6J0SET8"/>
<dbReference type="InterPro" id="IPR038550">
    <property type="entry name" value="GPCR_3_9-Cys_sf"/>
</dbReference>
<evidence type="ECO:0000256" key="10">
    <source>
        <dbReference type="SAM" id="Phobius"/>
    </source>
</evidence>
<dbReference type="CDD" id="cd15283">
    <property type="entry name" value="7tmC_V2R_pheromone"/>
    <property type="match status" value="1"/>
</dbReference>
<dbReference type="PRINTS" id="PR00248">
    <property type="entry name" value="GPCRMGR"/>
</dbReference>
<keyword evidence="8" id="KW-0325">Glycoprotein</keyword>
<dbReference type="PRINTS" id="PR01535">
    <property type="entry name" value="VOMERONASL2R"/>
</dbReference>
<dbReference type="InterPro" id="IPR004073">
    <property type="entry name" value="GPCR_3_vmron_rcpt_2"/>
</dbReference>
<dbReference type="InterPro" id="IPR000068">
    <property type="entry name" value="GPCR_3_Ca_sens_rcpt-rel"/>
</dbReference>
<evidence type="ECO:0000256" key="7">
    <source>
        <dbReference type="ARBA" id="ARBA00023136"/>
    </source>
</evidence>
<evidence type="ECO:0000259" key="11">
    <source>
        <dbReference type="PROSITE" id="PS50259"/>
    </source>
</evidence>
<dbReference type="OrthoDB" id="5984008at2759"/>
<dbReference type="PANTHER" id="PTHR24061:SF599">
    <property type="entry name" value="G-PROTEIN COUPLED RECEPTORS FAMILY 3 PROFILE DOMAIN-CONTAINING PROTEIN"/>
    <property type="match status" value="1"/>
</dbReference>
<organism evidence="12 13">
    <name type="scientific">Pogona vitticeps</name>
    <name type="common">central bearded dragon</name>
    <dbReference type="NCBI Taxonomy" id="103695"/>
    <lineage>
        <taxon>Eukaryota</taxon>
        <taxon>Metazoa</taxon>
        <taxon>Chordata</taxon>
        <taxon>Craniata</taxon>
        <taxon>Vertebrata</taxon>
        <taxon>Euteleostomi</taxon>
        <taxon>Lepidosauria</taxon>
        <taxon>Squamata</taxon>
        <taxon>Bifurcata</taxon>
        <taxon>Unidentata</taxon>
        <taxon>Episquamata</taxon>
        <taxon>Toxicofera</taxon>
        <taxon>Iguania</taxon>
        <taxon>Acrodonta</taxon>
        <taxon>Agamidae</taxon>
        <taxon>Amphibolurinae</taxon>
        <taxon>Pogona</taxon>
    </lineage>
</organism>
<dbReference type="KEGG" id="pvt:110070059"/>
<dbReference type="InterPro" id="IPR017978">
    <property type="entry name" value="GPCR_3_C"/>
</dbReference>
<feature type="transmembrane region" description="Helical" evidence="10">
    <location>
        <begin position="231"/>
        <end position="249"/>
    </location>
</feature>
<keyword evidence="6" id="KW-0297">G-protein coupled receptor</keyword>
<evidence type="ECO:0000256" key="5">
    <source>
        <dbReference type="ARBA" id="ARBA00022989"/>
    </source>
</evidence>
<sequence length="385" mass="42823">MVTLRKPNVKVGSVDPHAPPDQRFTINGTALIWNSWFNETQPLSLCTERCHPGSSKQVKEGKPFCCYNCITCPDGKISDQADLNDCNSCPDEKYPSTKRDSCIPKEIHFLSYEEPLSIGLACSSLSFSLITVLVLRTFIQHHNTPIVKANNRSLSYTLLFSLLLCFLSALLFIGQPRKTVCLLRQTAFGIAFSVAISCVLAKTITVVLAFVATKPGSQVRKWMGKHVANSIVSFSSFIQISICTVWVTTSPPFSDVDMHSLPGVIVLECNEGSVLMFYTVLGYMGFLAIVSFTVAFFARKLPDSFNEAKFITFSMLVFCSVWLSFVPAYISTKGKSVVVVEIFSILASSAGLLVCIFSPKCYLILLRPELNNKEQLIRRRFDEKH</sequence>
<proteinExistence type="predicted"/>
<protein>
    <submittedName>
        <fullName evidence="13">Vomeronasal type-2 receptor 26-like</fullName>
    </submittedName>
</protein>
<evidence type="ECO:0000256" key="2">
    <source>
        <dbReference type="ARBA" id="ARBA00022475"/>
    </source>
</evidence>
<keyword evidence="2" id="KW-1003">Cell membrane</keyword>
<evidence type="ECO:0000256" key="1">
    <source>
        <dbReference type="ARBA" id="ARBA00004651"/>
    </source>
</evidence>
<feature type="transmembrane region" description="Helical" evidence="10">
    <location>
        <begin position="275"/>
        <end position="298"/>
    </location>
</feature>
<keyword evidence="4" id="KW-0732">Signal</keyword>
<name>A0A6J0SET8_9SAUR</name>
<evidence type="ECO:0000256" key="3">
    <source>
        <dbReference type="ARBA" id="ARBA00022692"/>
    </source>
</evidence>
<dbReference type="GO" id="GO:0004930">
    <property type="term" value="F:G protein-coupled receptor activity"/>
    <property type="evidence" value="ECO:0007669"/>
    <property type="project" value="UniProtKB-KW"/>
</dbReference>
<dbReference type="GO" id="GO:0005886">
    <property type="term" value="C:plasma membrane"/>
    <property type="evidence" value="ECO:0007669"/>
    <property type="project" value="UniProtKB-SubCell"/>
</dbReference>
<dbReference type="InterPro" id="IPR011500">
    <property type="entry name" value="GPCR_3_9-Cys_dom"/>
</dbReference>
<feature type="transmembrane region" description="Helical" evidence="10">
    <location>
        <begin position="187"/>
        <end position="211"/>
    </location>
</feature>
<keyword evidence="5 10" id="KW-1133">Transmembrane helix</keyword>
<keyword evidence="3 10" id="KW-0812">Transmembrane</keyword>
<keyword evidence="7 10" id="KW-0472">Membrane</keyword>
<reference evidence="13" key="1">
    <citation type="submission" date="2025-08" db="UniProtKB">
        <authorList>
            <consortium name="RefSeq"/>
        </authorList>
    </citation>
    <scope>IDENTIFICATION</scope>
</reference>
<dbReference type="Pfam" id="PF07562">
    <property type="entry name" value="NCD3G"/>
    <property type="match status" value="1"/>
</dbReference>
<dbReference type="PROSITE" id="PS50259">
    <property type="entry name" value="G_PROTEIN_RECEP_F3_4"/>
    <property type="match status" value="1"/>
</dbReference>
<evidence type="ECO:0000256" key="6">
    <source>
        <dbReference type="ARBA" id="ARBA00023040"/>
    </source>
</evidence>
<dbReference type="Gene3D" id="2.10.50.30">
    <property type="entry name" value="GPCR, family 3, nine cysteines domain"/>
    <property type="match status" value="1"/>
</dbReference>
<comment type="subcellular location">
    <subcellularLocation>
        <location evidence="1">Cell membrane</location>
        <topology evidence="1">Multi-pass membrane protein</topology>
    </subcellularLocation>
</comment>